<protein>
    <recommendedName>
        <fullName evidence="1">YCII-related domain-containing protein</fullName>
    </recommendedName>
</protein>
<dbReference type="SUPFAM" id="SSF54909">
    <property type="entry name" value="Dimeric alpha+beta barrel"/>
    <property type="match status" value="1"/>
</dbReference>
<dbReference type="AlphaFoldDB" id="A0A2S4KPN6"/>
<gene>
    <name evidence="2" type="ORF">TPAR_07644</name>
</gene>
<dbReference type="OrthoDB" id="3933054at2759"/>
<organism evidence="2 3">
    <name type="scientific">Tolypocladium paradoxum</name>
    <dbReference type="NCBI Taxonomy" id="94208"/>
    <lineage>
        <taxon>Eukaryota</taxon>
        <taxon>Fungi</taxon>
        <taxon>Dikarya</taxon>
        <taxon>Ascomycota</taxon>
        <taxon>Pezizomycotina</taxon>
        <taxon>Sordariomycetes</taxon>
        <taxon>Hypocreomycetidae</taxon>
        <taxon>Hypocreales</taxon>
        <taxon>Ophiocordycipitaceae</taxon>
        <taxon>Tolypocladium</taxon>
    </lineage>
</organism>
<proteinExistence type="predicted"/>
<sequence length="148" mass="16641">MPRFMFLIKADPMAESVTVEIPTELFETMTTFNEEMAEAGVLLAGEGFQPTAVDSYRLKFKSSGPPDVTNGPFDLTKEDHVCGFWLIQTKDAEEALAWAKKVPFPEGELVVRRIGDCHDLGDTFTKELKEREDRLRIKVEANRKAAGM</sequence>
<keyword evidence="3" id="KW-1185">Reference proteome</keyword>
<dbReference type="STRING" id="94208.A0A2S4KPN6"/>
<feature type="domain" description="YCII-related" evidence="1">
    <location>
        <begin position="3"/>
        <end position="112"/>
    </location>
</feature>
<accession>A0A2S4KPN6</accession>
<evidence type="ECO:0000259" key="1">
    <source>
        <dbReference type="Pfam" id="PF03795"/>
    </source>
</evidence>
<dbReference type="InterPro" id="IPR011008">
    <property type="entry name" value="Dimeric_a/b-barrel"/>
</dbReference>
<evidence type="ECO:0000313" key="2">
    <source>
        <dbReference type="EMBL" id="POR32155.1"/>
    </source>
</evidence>
<dbReference type="Pfam" id="PF03795">
    <property type="entry name" value="YCII"/>
    <property type="match status" value="1"/>
</dbReference>
<dbReference type="Proteomes" id="UP000237481">
    <property type="component" value="Unassembled WGS sequence"/>
</dbReference>
<dbReference type="EMBL" id="PKSG01000893">
    <property type="protein sequence ID" value="POR32155.1"/>
    <property type="molecule type" value="Genomic_DNA"/>
</dbReference>
<dbReference type="PANTHER" id="PTHR35174">
    <property type="entry name" value="BLL7171 PROTEIN-RELATED"/>
    <property type="match status" value="1"/>
</dbReference>
<dbReference type="Gene3D" id="3.30.70.1060">
    <property type="entry name" value="Dimeric alpha+beta barrel"/>
    <property type="match status" value="1"/>
</dbReference>
<reference evidence="2 3" key="1">
    <citation type="submission" date="2018-01" db="EMBL/GenBank/DDBJ databases">
        <title>Harnessing the power of phylogenomics to disentangle the directionality and signatures of interkingdom host jumping in the parasitic fungal genus Tolypocladium.</title>
        <authorList>
            <person name="Quandt C.A."/>
            <person name="Patterson W."/>
            <person name="Spatafora J.W."/>
        </authorList>
    </citation>
    <scope>NUCLEOTIDE SEQUENCE [LARGE SCALE GENOMIC DNA]</scope>
    <source>
        <strain evidence="2 3">NRBC 100945</strain>
    </source>
</reference>
<evidence type="ECO:0000313" key="3">
    <source>
        <dbReference type="Proteomes" id="UP000237481"/>
    </source>
</evidence>
<name>A0A2S4KPN6_9HYPO</name>
<comment type="caution">
    <text evidence="2">The sequence shown here is derived from an EMBL/GenBank/DDBJ whole genome shotgun (WGS) entry which is preliminary data.</text>
</comment>
<dbReference type="InterPro" id="IPR005545">
    <property type="entry name" value="YCII"/>
</dbReference>